<evidence type="ECO:0000313" key="5">
    <source>
        <dbReference type="EMBL" id="MEM0574000.1"/>
    </source>
</evidence>
<proteinExistence type="inferred from homology"/>
<gene>
    <name evidence="5" type="ORF">VZD24_10755</name>
    <name evidence="4" type="ORF">VZD85_08725</name>
</gene>
<dbReference type="RefSeq" id="WP_342687334.1">
    <property type="nucleotide sequence ID" value="NZ_JAZBJM010000004.1"/>
</dbReference>
<dbReference type="Gene3D" id="1.20.120.450">
    <property type="entry name" value="dinb family like domain"/>
    <property type="match status" value="1"/>
</dbReference>
<keyword evidence="2 3" id="KW-0479">Metal-binding</keyword>
<keyword evidence="7" id="KW-1185">Reference proteome</keyword>
<reference evidence="4 7" key="1">
    <citation type="submission" date="2024-01" db="EMBL/GenBank/DDBJ databases">
        <title>Aequorivita flavus sp. nov., isolated from deep-sea sediment.</title>
        <authorList>
            <person name="Chen X."/>
        </authorList>
    </citation>
    <scope>NUCLEOTIDE SEQUENCE</scope>
    <source>
        <strain evidence="4">MCCC 1A16923</strain>
        <strain evidence="5 7">MCCC 1A16935</strain>
    </source>
</reference>
<dbReference type="EMBL" id="JAZBJM010000004">
    <property type="protein sequence ID" value="MEM0518432.1"/>
    <property type="molecule type" value="Genomic_DNA"/>
</dbReference>
<dbReference type="SUPFAM" id="SSF109854">
    <property type="entry name" value="DinB/YfiT-like putative metalloenzymes"/>
    <property type="match status" value="1"/>
</dbReference>
<dbReference type="Pfam" id="PF05163">
    <property type="entry name" value="DinB"/>
    <property type="match status" value="1"/>
</dbReference>
<feature type="binding site" evidence="3">
    <location>
        <position position="118"/>
    </location>
    <ligand>
        <name>a divalent metal cation</name>
        <dbReference type="ChEBI" id="CHEBI:60240"/>
    </ligand>
</feature>
<dbReference type="InterPro" id="IPR007837">
    <property type="entry name" value="DinB"/>
</dbReference>
<dbReference type="InterPro" id="IPR034660">
    <property type="entry name" value="DinB/YfiT-like"/>
</dbReference>
<dbReference type="AlphaFoldDB" id="A0AB35YT68"/>
<evidence type="ECO:0000313" key="7">
    <source>
        <dbReference type="Proteomes" id="UP001390963"/>
    </source>
</evidence>
<accession>A0AB35YT68</accession>
<feature type="binding site" evidence="3">
    <location>
        <position position="122"/>
    </location>
    <ligand>
        <name>a divalent metal cation</name>
        <dbReference type="ChEBI" id="CHEBI:60240"/>
    </ligand>
</feature>
<dbReference type="PANTHER" id="PTHR37302:SF3">
    <property type="entry name" value="DAMAGE-INDUCIBLE PROTEIN DINB"/>
    <property type="match status" value="1"/>
</dbReference>
<evidence type="ECO:0000313" key="6">
    <source>
        <dbReference type="Proteomes" id="UP001388259"/>
    </source>
</evidence>
<comment type="similarity">
    <text evidence="1">Belongs to the DinB family.</text>
</comment>
<evidence type="ECO:0000256" key="1">
    <source>
        <dbReference type="ARBA" id="ARBA00008635"/>
    </source>
</evidence>
<feature type="binding site" evidence="3">
    <location>
        <position position="40"/>
    </location>
    <ligand>
        <name>a divalent metal cation</name>
        <dbReference type="ChEBI" id="CHEBI:60240"/>
    </ligand>
</feature>
<dbReference type="GO" id="GO:0046872">
    <property type="term" value="F:metal ion binding"/>
    <property type="evidence" value="ECO:0007669"/>
    <property type="project" value="UniProtKB-KW"/>
</dbReference>
<dbReference type="Proteomes" id="UP001388259">
    <property type="component" value="Unassembled WGS sequence"/>
</dbReference>
<evidence type="ECO:0000313" key="4">
    <source>
        <dbReference type="EMBL" id="MEM0518432.1"/>
    </source>
</evidence>
<comment type="caution">
    <text evidence="4">The sequence shown here is derived from an EMBL/GenBank/DDBJ whole genome shotgun (WGS) entry which is preliminary data.</text>
</comment>
<dbReference type="Proteomes" id="UP001390963">
    <property type="component" value="Unassembled WGS sequence"/>
</dbReference>
<dbReference type="EMBL" id="JBANCF010000008">
    <property type="protein sequence ID" value="MEM0574000.1"/>
    <property type="molecule type" value="Genomic_DNA"/>
</dbReference>
<dbReference type="PANTHER" id="PTHR37302">
    <property type="entry name" value="SLR1116 PROTEIN"/>
    <property type="match status" value="1"/>
</dbReference>
<name>A0AB35YT68_9FLAO</name>
<protein>
    <submittedName>
        <fullName evidence="4">DinB family protein</fullName>
    </submittedName>
</protein>
<evidence type="ECO:0000256" key="3">
    <source>
        <dbReference type="PIRSR" id="PIRSR607837-1"/>
    </source>
</evidence>
<sequence length="147" mass="17419">MKTFFKDKFEYTHHCNQQLIKLLLKNPTVYQNKISALTSHILNAHHIWNHRIFGVTPALSVWQNLEINHLQKIDTENATHSLQLLKQKELNNTINYTNSKGQEYTNTVSNLLFHIINHSTYHRGQLMSFLKLENVEPIVTDYIFYKR</sequence>
<organism evidence="4 6">
    <name type="scientific">Aequorivita flava</name>
    <dbReference type="NCBI Taxonomy" id="3114371"/>
    <lineage>
        <taxon>Bacteria</taxon>
        <taxon>Pseudomonadati</taxon>
        <taxon>Bacteroidota</taxon>
        <taxon>Flavobacteriia</taxon>
        <taxon>Flavobacteriales</taxon>
        <taxon>Flavobacteriaceae</taxon>
        <taxon>Aequorivita</taxon>
    </lineage>
</organism>
<evidence type="ECO:0000256" key="2">
    <source>
        <dbReference type="ARBA" id="ARBA00022723"/>
    </source>
</evidence>